<accession>A0A8H4W3R3</accession>
<dbReference type="AlphaFoldDB" id="A0A8H4W3R3"/>
<gene>
    <name evidence="2" type="ORF">G7Y89_g8272</name>
</gene>
<sequence>MDKEIDKTLNRKTDFKYPPIDAKRQARLLRFSPGKVSWVVNYHLEVVLLADLSCTNYKALSYTWGHASIVDIPEIQIDDQPFFIRRNLFEFLATAAARSEYGSFFIDAICINQLDDCERQSQVQEMARIYRNANQVIAWLGLPDPEQLDHIQALSQKTRGTSCRDCSTWTNSQWAGFKYLSYHNFWRRIWIVQEVLLASSMVVWCGAFTFPLALFGSTPSTLPSLQTKIAANGRPSNVISAVSRLRSPAETIVTHRLRQAPLPRRERDPLAQGTKIGTIGEMMTGLRSASEVMATYQSQVPDLLYQVVRKFGRLDCSDPRDRLYGLLGILNERSREKIEPDYRRDVRYACYQALKIGLQELSFEKRSVVFPDHFEDTDHTYLAYYCDVRDAFSIEDGVSLSILRQVLNELQFPARLQDAIFEVQWQPQLVWRNAEVKIDPIFKQLVMQTAQENLEAEGLLFKFHTGQHRVIEGL</sequence>
<organism evidence="2 3">
    <name type="scientific">Cudoniella acicularis</name>
    <dbReference type="NCBI Taxonomy" id="354080"/>
    <lineage>
        <taxon>Eukaryota</taxon>
        <taxon>Fungi</taxon>
        <taxon>Dikarya</taxon>
        <taxon>Ascomycota</taxon>
        <taxon>Pezizomycotina</taxon>
        <taxon>Leotiomycetes</taxon>
        <taxon>Helotiales</taxon>
        <taxon>Tricladiaceae</taxon>
        <taxon>Cudoniella</taxon>
    </lineage>
</organism>
<evidence type="ECO:0000259" key="1">
    <source>
        <dbReference type="Pfam" id="PF06985"/>
    </source>
</evidence>
<keyword evidence="3" id="KW-1185">Reference proteome</keyword>
<proteinExistence type="predicted"/>
<dbReference type="Proteomes" id="UP000566819">
    <property type="component" value="Unassembled WGS sequence"/>
</dbReference>
<reference evidence="2 3" key="1">
    <citation type="submission" date="2020-03" db="EMBL/GenBank/DDBJ databases">
        <title>Draft Genome Sequence of Cudoniella acicularis.</title>
        <authorList>
            <person name="Buettner E."/>
            <person name="Kellner H."/>
        </authorList>
    </citation>
    <scope>NUCLEOTIDE SEQUENCE [LARGE SCALE GENOMIC DNA]</scope>
    <source>
        <strain evidence="2 3">DSM 108380</strain>
    </source>
</reference>
<dbReference type="PANTHER" id="PTHR24148:SF64">
    <property type="entry name" value="HETEROKARYON INCOMPATIBILITY DOMAIN-CONTAINING PROTEIN"/>
    <property type="match status" value="1"/>
</dbReference>
<name>A0A8H4W3R3_9HELO</name>
<comment type="caution">
    <text evidence="2">The sequence shown here is derived from an EMBL/GenBank/DDBJ whole genome shotgun (WGS) entry which is preliminary data.</text>
</comment>
<protein>
    <recommendedName>
        <fullName evidence="1">Heterokaryon incompatibility domain-containing protein</fullName>
    </recommendedName>
</protein>
<dbReference type="EMBL" id="JAAMPI010000616">
    <property type="protein sequence ID" value="KAF4629879.1"/>
    <property type="molecule type" value="Genomic_DNA"/>
</dbReference>
<dbReference type="InterPro" id="IPR010730">
    <property type="entry name" value="HET"/>
</dbReference>
<feature type="domain" description="Heterokaryon incompatibility" evidence="1">
    <location>
        <begin position="57"/>
        <end position="194"/>
    </location>
</feature>
<dbReference type="PANTHER" id="PTHR24148">
    <property type="entry name" value="ANKYRIN REPEAT DOMAIN-CONTAINING PROTEIN 39 HOMOLOG-RELATED"/>
    <property type="match status" value="1"/>
</dbReference>
<evidence type="ECO:0000313" key="3">
    <source>
        <dbReference type="Proteomes" id="UP000566819"/>
    </source>
</evidence>
<evidence type="ECO:0000313" key="2">
    <source>
        <dbReference type="EMBL" id="KAF4629879.1"/>
    </source>
</evidence>
<dbReference type="InterPro" id="IPR052895">
    <property type="entry name" value="HetReg/Transcr_Mod"/>
</dbReference>
<dbReference type="Pfam" id="PF06985">
    <property type="entry name" value="HET"/>
    <property type="match status" value="1"/>
</dbReference>
<dbReference type="OrthoDB" id="194358at2759"/>